<proteinExistence type="predicted"/>
<comment type="caution">
    <text evidence="1">The sequence shown here is derived from an EMBL/GenBank/DDBJ whole genome shotgun (WGS) entry which is preliminary data.</text>
</comment>
<gene>
    <name evidence="1" type="ORF">L2E82_36397</name>
</gene>
<dbReference type="EMBL" id="CM042014">
    <property type="protein sequence ID" value="KAI3724614.1"/>
    <property type="molecule type" value="Genomic_DNA"/>
</dbReference>
<reference evidence="1 2" key="2">
    <citation type="journal article" date="2022" name="Mol. Ecol. Resour.">
        <title>The genomes of chicory, endive, great burdock and yacon provide insights into Asteraceae paleo-polyploidization history and plant inulin production.</title>
        <authorList>
            <person name="Fan W."/>
            <person name="Wang S."/>
            <person name="Wang H."/>
            <person name="Wang A."/>
            <person name="Jiang F."/>
            <person name="Liu H."/>
            <person name="Zhao H."/>
            <person name="Xu D."/>
            <person name="Zhang Y."/>
        </authorList>
    </citation>
    <scope>NUCLEOTIDE SEQUENCE [LARGE SCALE GENOMIC DNA]</scope>
    <source>
        <strain evidence="2">cv. Punajuju</strain>
        <tissue evidence="1">Leaves</tissue>
    </source>
</reference>
<evidence type="ECO:0000313" key="2">
    <source>
        <dbReference type="Proteomes" id="UP001055811"/>
    </source>
</evidence>
<evidence type="ECO:0000313" key="1">
    <source>
        <dbReference type="EMBL" id="KAI3724614.1"/>
    </source>
</evidence>
<reference evidence="2" key="1">
    <citation type="journal article" date="2022" name="Mol. Ecol. Resour.">
        <title>The genomes of chicory, endive, great burdock and yacon provide insights into Asteraceae palaeo-polyploidization history and plant inulin production.</title>
        <authorList>
            <person name="Fan W."/>
            <person name="Wang S."/>
            <person name="Wang H."/>
            <person name="Wang A."/>
            <person name="Jiang F."/>
            <person name="Liu H."/>
            <person name="Zhao H."/>
            <person name="Xu D."/>
            <person name="Zhang Y."/>
        </authorList>
    </citation>
    <scope>NUCLEOTIDE SEQUENCE [LARGE SCALE GENOMIC DNA]</scope>
    <source>
        <strain evidence="2">cv. Punajuju</strain>
    </source>
</reference>
<accession>A0ACB9BRS5</accession>
<protein>
    <submittedName>
        <fullName evidence="1">Uncharacterized protein</fullName>
    </submittedName>
</protein>
<dbReference type="Proteomes" id="UP001055811">
    <property type="component" value="Linkage Group LG06"/>
</dbReference>
<name>A0ACB9BRS5_CICIN</name>
<keyword evidence="2" id="KW-1185">Reference proteome</keyword>
<sequence length="179" mass="20454">MNFVENTLELDTSKGEVLESRMNELFAKTEVLCLSVGDMNDLLDLEQEVLIPKLEELFIDDMENLKEIWPYEFSRIESSHKQEQTDILLKEETSRVVSFDKTTTAAASLDQIEFSQTATAHYQTPFLSSFPGTLEGNSEEEVGYYDWTDKSRCVLHDGVNSYVGLQMVYPFCIIVCHDA</sequence>
<organism evidence="1 2">
    <name type="scientific">Cichorium intybus</name>
    <name type="common">Chicory</name>
    <dbReference type="NCBI Taxonomy" id="13427"/>
    <lineage>
        <taxon>Eukaryota</taxon>
        <taxon>Viridiplantae</taxon>
        <taxon>Streptophyta</taxon>
        <taxon>Embryophyta</taxon>
        <taxon>Tracheophyta</taxon>
        <taxon>Spermatophyta</taxon>
        <taxon>Magnoliopsida</taxon>
        <taxon>eudicotyledons</taxon>
        <taxon>Gunneridae</taxon>
        <taxon>Pentapetalae</taxon>
        <taxon>asterids</taxon>
        <taxon>campanulids</taxon>
        <taxon>Asterales</taxon>
        <taxon>Asteraceae</taxon>
        <taxon>Cichorioideae</taxon>
        <taxon>Cichorieae</taxon>
        <taxon>Cichoriinae</taxon>
        <taxon>Cichorium</taxon>
    </lineage>
</organism>